<evidence type="ECO:0000313" key="2">
    <source>
        <dbReference type="EMBL" id="KAK7590766.1"/>
    </source>
</evidence>
<accession>A0AAN9TX01</accession>
<dbReference type="SUPFAM" id="SSF58100">
    <property type="entry name" value="Bacterial hemolysins"/>
    <property type="match status" value="1"/>
</dbReference>
<dbReference type="Proteomes" id="UP001367676">
    <property type="component" value="Unassembled WGS sequence"/>
</dbReference>
<keyword evidence="1" id="KW-0175">Coiled coil</keyword>
<dbReference type="AlphaFoldDB" id="A0AAN9TX01"/>
<feature type="coiled-coil region" evidence="1">
    <location>
        <begin position="200"/>
        <end position="261"/>
    </location>
</feature>
<comment type="caution">
    <text evidence="2">The sequence shown here is derived from an EMBL/GenBank/DDBJ whole genome shotgun (WGS) entry which is preliminary data.</text>
</comment>
<gene>
    <name evidence="2" type="ORF">V9T40_002379</name>
</gene>
<protein>
    <submittedName>
        <fullName evidence="2">Uncharacterized protein</fullName>
    </submittedName>
</protein>
<proteinExistence type="predicted"/>
<keyword evidence="3" id="KW-1185">Reference proteome</keyword>
<evidence type="ECO:0000313" key="3">
    <source>
        <dbReference type="Proteomes" id="UP001367676"/>
    </source>
</evidence>
<name>A0AAN9TX01_9HEMI</name>
<evidence type="ECO:0000256" key="1">
    <source>
        <dbReference type="SAM" id="Coils"/>
    </source>
</evidence>
<dbReference type="EMBL" id="JBBCAQ010000022">
    <property type="protein sequence ID" value="KAK7590766.1"/>
    <property type="molecule type" value="Genomic_DNA"/>
</dbReference>
<sequence>MVSLSQSHFYNSDAVTLHRLVLWQWHSAAPLKLLWKKDDAIVSCRGNGVFHPHSTTQFDSTFCLIVSLQNTNNAEISDILKELIAHACSELKRSLQIYKDEDDNNQKIIAELGIESHLLSQVPKPLNTLDFNSVMMAEAEKLEKMSHKLFIATIESYLNSFKNAIRSFEEYHSTLMRELKKYELAYLKDSQNCNDDLLDLTSIQTSILKLQDDIHQANEQQEQKKSIINKLSQCFEIHNKIKECTEKKQQIADSLKNLRTLPPNLAEAEGFTSPLGYMCKDENDRSVVYYTEQFSEMLPWFMLGLSEIHLRDERREDCVCFVISKQEA</sequence>
<organism evidence="2 3">
    <name type="scientific">Parthenolecanium corni</name>
    <dbReference type="NCBI Taxonomy" id="536013"/>
    <lineage>
        <taxon>Eukaryota</taxon>
        <taxon>Metazoa</taxon>
        <taxon>Ecdysozoa</taxon>
        <taxon>Arthropoda</taxon>
        <taxon>Hexapoda</taxon>
        <taxon>Insecta</taxon>
        <taxon>Pterygota</taxon>
        <taxon>Neoptera</taxon>
        <taxon>Paraneoptera</taxon>
        <taxon>Hemiptera</taxon>
        <taxon>Sternorrhyncha</taxon>
        <taxon>Coccoidea</taxon>
        <taxon>Coccidae</taxon>
        <taxon>Parthenolecanium</taxon>
    </lineage>
</organism>
<reference evidence="2 3" key="1">
    <citation type="submission" date="2024-03" db="EMBL/GenBank/DDBJ databases">
        <title>Adaptation during the transition from Ophiocordyceps entomopathogen to insect associate is accompanied by gene loss and intensified selection.</title>
        <authorList>
            <person name="Ward C.M."/>
            <person name="Onetto C.A."/>
            <person name="Borneman A.R."/>
        </authorList>
    </citation>
    <scope>NUCLEOTIDE SEQUENCE [LARGE SCALE GENOMIC DNA]</scope>
    <source>
        <strain evidence="2">AWRI1</strain>
        <tissue evidence="2">Single Adult Female</tissue>
    </source>
</reference>